<evidence type="ECO:0008006" key="3">
    <source>
        <dbReference type="Google" id="ProtNLM"/>
    </source>
</evidence>
<dbReference type="PANTHER" id="PTHR36166">
    <property type="entry name" value="CHROMOSOME 9, WHOLE GENOME SHOTGUN SEQUENCE"/>
    <property type="match status" value="1"/>
</dbReference>
<name>A0ABU0CTR5_9BACI</name>
<evidence type="ECO:0000313" key="1">
    <source>
        <dbReference type="EMBL" id="MDQ0338432.1"/>
    </source>
</evidence>
<dbReference type="CDD" id="cd07822">
    <property type="entry name" value="SRPBCC_4"/>
    <property type="match status" value="1"/>
</dbReference>
<reference evidence="1 2" key="1">
    <citation type="submission" date="2023-07" db="EMBL/GenBank/DDBJ databases">
        <title>Genomic Encyclopedia of Type Strains, Phase IV (KMG-IV): sequencing the most valuable type-strain genomes for metagenomic binning, comparative biology and taxonomic classification.</title>
        <authorList>
            <person name="Goeker M."/>
        </authorList>
    </citation>
    <scope>NUCLEOTIDE SEQUENCE [LARGE SCALE GENOMIC DNA]</scope>
    <source>
        <strain evidence="1 2">DSM 17740</strain>
    </source>
</reference>
<comment type="caution">
    <text evidence="1">The sequence shown here is derived from an EMBL/GenBank/DDBJ whole genome shotgun (WGS) entry which is preliminary data.</text>
</comment>
<sequence>MNQGRDQDDNKKETEPMFEIYTSIEIEATPKEVWKALTDTDRYSQWNPFIKRINGELKEGATIEVFIQPVGEKGMTFRPKVISCIPGQELRWLGKVFVPGLFDGEHGFEIEDLGEGKVKFIHKERFQGLLVPFLKSKLNNGTRKGFEAMNQALKSYVESDSNR</sequence>
<protein>
    <recommendedName>
        <fullName evidence="3">SRPBCC domain-containing protein</fullName>
    </recommendedName>
</protein>
<keyword evidence="2" id="KW-1185">Reference proteome</keyword>
<dbReference type="PANTHER" id="PTHR36166:SF1">
    <property type="entry name" value="SRPBCC DOMAIN-CONTAINING PROTEIN"/>
    <property type="match status" value="1"/>
</dbReference>
<proteinExistence type="predicted"/>
<dbReference type="Gene3D" id="3.30.530.20">
    <property type="match status" value="1"/>
</dbReference>
<organism evidence="1 2">
    <name type="scientific">Caldalkalibacillus uzonensis</name>
    <dbReference type="NCBI Taxonomy" id="353224"/>
    <lineage>
        <taxon>Bacteria</taxon>
        <taxon>Bacillati</taxon>
        <taxon>Bacillota</taxon>
        <taxon>Bacilli</taxon>
        <taxon>Bacillales</taxon>
        <taxon>Bacillaceae</taxon>
        <taxon>Caldalkalibacillus</taxon>
    </lineage>
</organism>
<dbReference type="Pfam" id="PF10604">
    <property type="entry name" value="Polyketide_cyc2"/>
    <property type="match status" value="1"/>
</dbReference>
<dbReference type="RefSeq" id="WP_307336731.1">
    <property type="nucleotide sequence ID" value="NZ_JAUSUQ010000003.1"/>
</dbReference>
<dbReference type="SUPFAM" id="SSF55961">
    <property type="entry name" value="Bet v1-like"/>
    <property type="match status" value="1"/>
</dbReference>
<dbReference type="InterPro" id="IPR019587">
    <property type="entry name" value="Polyketide_cyclase/dehydratase"/>
</dbReference>
<dbReference type="Proteomes" id="UP001232445">
    <property type="component" value="Unassembled WGS sequence"/>
</dbReference>
<dbReference type="InterPro" id="IPR023393">
    <property type="entry name" value="START-like_dom_sf"/>
</dbReference>
<dbReference type="EMBL" id="JAUSUQ010000003">
    <property type="protein sequence ID" value="MDQ0338432.1"/>
    <property type="molecule type" value="Genomic_DNA"/>
</dbReference>
<evidence type="ECO:0000313" key="2">
    <source>
        <dbReference type="Proteomes" id="UP001232445"/>
    </source>
</evidence>
<accession>A0ABU0CTR5</accession>
<gene>
    <name evidence="1" type="ORF">J2S00_001216</name>
</gene>